<dbReference type="AlphaFoldDB" id="A0A5C5X240"/>
<comment type="caution">
    <text evidence="1">The sequence shown here is derived from an EMBL/GenBank/DDBJ whole genome shotgun (WGS) entry which is preliminary data.</text>
</comment>
<dbReference type="EMBL" id="SIHI01000001">
    <property type="protein sequence ID" value="TWT56898.1"/>
    <property type="molecule type" value="Genomic_DNA"/>
</dbReference>
<sequence length="31" mass="3474">MDLLELIEQALKRLVSALQGRVHRALVSAKD</sequence>
<proteinExistence type="predicted"/>
<protein>
    <submittedName>
        <fullName evidence="1">Uncharacterized protein</fullName>
    </submittedName>
</protein>
<evidence type="ECO:0000313" key="1">
    <source>
        <dbReference type="EMBL" id="TWT56898.1"/>
    </source>
</evidence>
<name>A0A5C5X240_9PLAN</name>
<reference evidence="1 2" key="1">
    <citation type="submission" date="2019-02" db="EMBL/GenBank/DDBJ databases">
        <title>Deep-cultivation of Planctomycetes and their phenomic and genomic characterization uncovers novel biology.</title>
        <authorList>
            <person name="Wiegand S."/>
            <person name="Jogler M."/>
            <person name="Boedeker C."/>
            <person name="Pinto D."/>
            <person name="Vollmers J."/>
            <person name="Rivas-Marin E."/>
            <person name="Kohn T."/>
            <person name="Peeters S.H."/>
            <person name="Heuer A."/>
            <person name="Rast P."/>
            <person name="Oberbeckmann S."/>
            <person name="Bunk B."/>
            <person name="Jeske O."/>
            <person name="Meyerdierks A."/>
            <person name="Storesund J.E."/>
            <person name="Kallscheuer N."/>
            <person name="Luecker S."/>
            <person name="Lage O.M."/>
            <person name="Pohl T."/>
            <person name="Merkel B.J."/>
            <person name="Hornburger P."/>
            <person name="Mueller R.-W."/>
            <person name="Bruemmer F."/>
            <person name="Labrenz M."/>
            <person name="Spormann A.M."/>
            <person name="Op Den Camp H."/>
            <person name="Overmann J."/>
            <person name="Amann R."/>
            <person name="Jetten M.S.M."/>
            <person name="Mascher T."/>
            <person name="Medema M.H."/>
            <person name="Devos D.P."/>
            <person name="Kaster A.-K."/>
            <person name="Ovreas L."/>
            <person name="Rohde M."/>
            <person name="Galperin M.Y."/>
            <person name="Jogler C."/>
        </authorList>
    </citation>
    <scope>NUCLEOTIDE SEQUENCE [LARGE SCALE GENOMIC DNA]</scope>
    <source>
        <strain evidence="1 2">KOR42</strain>
    </source>
</reference>
<evidence type="ECO:0000313" key="2">
    <source>
        <dbReference type="Proteomes" id="UP000317243"/>
    </source>
</evidence>
<gene>
    <name evidence="1" type="ORF">KOR42_02530</name>
</gene>
<keyword evidence="2" id="KW-1185">Reference proteome</keyword>
<dbReference type="Proteomes" id="UP000317243">
    <property type="component" value="Unassembled WGS sequence"/>
</dbReference>
<accession>A0A5C5X240</accession>
<organism evidence="1 2">
    <name type="scientific">Thalassoglobus neptunius</name>
    <dbReference type="NCBI Taxonomy" id="1938619"/>
    <lineage>
        <taxon>Bacteria</taxon>
        <taxon>Pseudomonadati</taxon>
        <taxon>Planctomycetota</taxon>
        <taxon>Planctomycetia</taxon>
        <taxon>Planctomycetales</taxon>
        <taxon>Planctomycetaceae</taxon>
        <taxon>Thalassoglobus</taxon>
    </lineage>
</organism>